<dbReference type="Proteomes" id="UP000593765">
    <property type="component" value="Chromosome"/>
</dbReference>
<evidence type="ECO:0000313" key="4">
    <source>
        <dbReference type="Proteomes" id="UP000593765"/>
    </source>
</evidence>
<feature type="transmembrane region" description="Helical" evidence="1">
    <location>
        <begin position="12"/>
        <end position="30"/>
    </location>
</feature>
<keyword evidence="1" id="KW-0812">Transmembrane</keyword>
<dbReference type="PANTHER" id="PTHR37464:SF1">
    <property type="entry name" value="BLL2463 PROTEIN"/>
    <property type="match status" value="1"/>
</dbReference>
<sequence length="678" mass="75380">MSWFPTFTSWQAGLIAGALVIPALLVLYFLKLRRKEVAVGSTLLWRKAIQDLQVNAPFQKLRRNLLLLLQLILLLLLLLAYMRPVSNYTPPPGKTTVILIDCSASMAALDQEGKTRLEEAKRQAKELVDSMPSGGTAMVIAFHDKADPVQPFTADPLLLKQAIDRIKQTDRPSDIKLAYQLADAQVNFNPEQLRANVEPPDIRVYTDGRLLNPDDAAVKGNVTYQKIGSGQSGNIAVVALSAKRNFERPTQVQVFARLANYGTEPLAVPVQLSIDGEKIDISTARADEVFLYPERWTEKQRQDWEAKPGSRRADDSVDFKLDLTRAAVIRLEHLKTKDDVLAADNSANVVVPPPKELSLLLVTDGNYFLQRAVQSLAIKSPDVTQPADYEAKKPTNYDVIIFDNYKPKFLPEIGNYIWFGVVPDGTKTRLATDEGPTAPPGSGNAIVLDDVGVLDWKRDHPILENLGLGRLYTAKALKLNVPLDREVLLDGLKGPLIVLDRAPKATHLIVAFDVMQSNWPLKPSFPMFLHQAMQYLAVGQTMDVRQSLRPGEVVRIPRSKLQQADINLKSVTLTGPDGKKELPVTDAGEFVLPVMEKVGLYSTEPAIPGYEKLAVNILDPVESNVLPSDKIPAAVPTDTTDQGNAAGKRRLEWWWWLALVALGVLMIEWWVYTRRVHM</sequence>
<evidence type="ECO:0000256" key="1">
    <source>
        <dbReference type="SAM" id="Phobius"/>
    </source>
</evidence>
<evidence type="ECO:0000259" key="2">
    <source>
        <dbReference type="SMART" id="SM00327"/>
    </source>
</evidence>
<dbReference type="KEGG" id="hbs:IPV69_22055"/>
<gene>
    <name evidence="3" type="ORF">IPV69_22055</name>
</gene>
<feature type="transmembrane region" description="Helical" evidence="1">
    <location>
        <begin position="653"/>
        <end position="672"/>
    </location>
</feature>
<dbReference type="Pfam" id="PF07584">
    <property type="entry name" value="BatA"/>
    <property type="match status" value="1"/>
</dbReference>
<keyword evidence="1" id="KW-1133">Transmembrane helix</keyword>
<evidence type="ECO:0000313" key="3">
    <source>
        <dbReference type="EMBL" id="QOV88883.1"/>
    </source>
</evidence>
<feature type="domain" description="VWFA" evidence="2">
    <location>
        <begin position="93"/>
        <end position="283"/>
    </location>
</feature>
<protein>
    <submittedName>
        <fullName evidence="3">BatA and WFA domain-containing protein</fullName>
    </submittedName>
</protein>
<dbReference type="InterPro" id="IPR036465">
    <property type="entry name" value="vWFA_dom_sf"/>
</dbReference>
<name>A0A7M2WTV4_9BACT</name>
<dbReference type="InterPro" id="IPR024163">
    <property type="entry name" value="Aerotolerance_reg_N"/>
</dbReference>
<dbReference type="PANTHER" id="PTHR37464">
    <property type="entry name" value="BLL2463 PROTEIN"/>
    <property type="match status" value="1"/>
</dbReference>
<keyword evidence="1" id="KW-0472">Membrane</keyword>
<dbReference type="AlphaFoldDB" id="A0A7M2WTV4"/>
<dbReference type="RefSeq" id="WP_206291891.1">
    <property type="nucleotide sequence ID" value="NZ_CP063458.1"/>
</dbReference>
<dbReference type="Gene3D" id="3.40.50.410">
    <property type="entry name" value="von Willebrand factor, type A domain"/>
    <property type="match status" value="1"/>
</dbReference>
<proteinExistence type="predicted"/>
<reference evidence="3 4" key="1">
    <citation type="submission" date="2020-10" db="EMBL/GenBank/DDBJ databases">
        <title>Wide distribution of Phycisphaera-like planctomycetes from WD2101 soil group in peatlands and genome analysis of the first cultivated representative.</title>
        <authorList>
            <person name="Dedysh S.N."/>
            <person name="Beletsky A.V."/>
            <person name="Ivanova A."/>
            <person name="Kulichevskaya I.S."/>
            <person name="Suzina N.E."/>
            <person name="Philippov D.A."/>
            <person name="Rakitin A.L."/>
            <person name="Mardanov A.V."/>
            <person name="Ravin N.V."/>
        </authorList>
    </citation>
    <scope>NUCLEOTIDE SEQUENCE [LARGE SCALE GENOMIC DNA]</scope>
    <source>
        <strain evidence="3 4">M1803</strain>
    </source>
</reference>
<dbReference type="Pfam" id="PF13519">
    <property type="entry name" value="VWA_2"/>
    <property type="match status" value="1"/>
</dbReference>
<accession>A0A7M2WTV4</accession>
<dbReference type="SUPFAM" id="SSF53300">
    <property type="entry name" value="vWA-like"/>
    <property type="match status" value="1"/>
</dbReference>
<dbReference type="InterPro" id="IPR002035">
    <property type="entry name" value="VWF_A"/>
</dbReference>
<dbReference type="SMART" id="SM00327">
    <property type="entry name" value="VWA"/>
    <property type="match status" value="1"/>
</dbReference>
<dbReference type="EMBL" id="CP063458">
    <property type="protein sequence ID" value="QOV88883.1"/>
    <property type="molecule type" value="Genomic_DNA"/>
</dbReference>
<organism evidence="3 4">
    <name type="scientific">Humisphaera borealis</name>
    <dbReference type="NCBI Taxonomy" id="2807512"/>
    <lineage>
        <taxon>Bacteria</taxon>
        <taxon>Pseudomonadati</taxon>
        <taxon>Planctomycetota</taxon>
        <taxon>Phycisphaerae</taxon>
        <taxon>Tepidisphaerales</taxon>
        <taxon>Tepidisphaeraceae</taxon>
        <taxon>Humisphaera</taxon>
    </lineage>
</organism>
<feature type="transmembrane region" description="Helical" evidence="1">
    <location>
        <begin position="65"/>
        <end position="82"/>
    </location>
</feature>
<keyword evidence="4" id="KW-1185">Reference proteome</keyword>